<feature type="compositionally biased region" description="Basic and acidic residues" evidence="1">
    <location>
        <begin position="69"/>
        <end position="79"/>
    </location>
</feature>
<accession>A0A086JEF3</accession>
<keyword evidence="2" id="KW-0418">Kinase</keyword>
<dbReference type="EMBL" id="AEYI02002047">
    <property type="protein sequence ID" value="KFG30521.1"/>
    <property type="molecule type" value="Genomic_DNA"/>
</dbReference>
<feature type="region of interest" description="Disordered" evidence="1">
    <location>
        <begin position="319"/>
        <end position="343"/>
    </location>
</feature>
<dbReference type="InterPro" id="IPR013954">
    <property type="entry name" value="PNK3P"/>
</dbReference>
<feature type="region of interest" description="Disordered" evidence="1">
    <location>
        <begin position="55"/>
        <end position="85"/>
    </location>
</feature>
<dbReference type="SUPFAM" id="SSF56784">
    <property type="entry name" value="HAD-like"/>
    <property type="match status" value="1"/>
</dbReference>
<dbReference type="NCBIfam" id="TIGR01662">
    <property type="entry name" value="HAD-SF-IIIA"/>
    <property type="match status" value="1"/>
</dbReference>
<dbReference type="InterPro" id="IPR023214">
    <property type="entry name" value="HAD_sf"/>
</dbReference>
<dbReference type="VEuPathDB" id="ToxoDB:TGP89_208320"/>
<sequence length="703" mass="77252">MQPSAKMAKTPVRSDATGLLNQAALPSSPFWHCVDGGLWWRHYCPQAHARFYGVQSQPASTSPGPQTASRDELQRKEPSENATGISALLTGYKRARENSAEKPGCCASGSGEGCLFTQWSVPRLCARVNPTMESASQDSSREDRGTEKDVFCRKNRCAGLALFDLDGTLITTKSGKKFPQGACDWKLLHPPQILQKLRKLVAEGYHLVVVSNQLGVQKGHTTLMSLTEKSDALQQTLNVPLTVCLAVADDFFRKPRTAAASFIFAHLLPHLHQVQCCVSSSQCCTVRCSDGGWAFDRERQLSLPPVFFVGDAAGRLGVPSSTSVGEKPKGQRAKNEKAKTPKDHSAADLKFALNVGVPFFTPEQFFLEQDEVPPPLIAYFGKGTLPIGSVQSGWTRHGTHWAGVGSEVHSDQRILNSTAVITEATSKVKLFVPAELVKNATPNRRMREEHFGWLRGDKVRSSSVGSTGLTGPGVKSENGDRVTGGAENESRGFTTDDAGNETGGDKNRHATQPQLVILIGAPGSGKSTLTETVFKDYTCIRQDDLKTQAKCVKACEKALSEKRNVVIDMQNATCKTREPYIKLGKALGTHRIRCVVLKWPEEMCKHMNTYRALVGRERAKRSRNALSTDFEGQRRPTKQPSTRFREEAVPSFVLKNFYRQVELPSADAEGVDDVVILDDAERHFMCEEFSDDDEMALFGSFLD</sequence>
<evidence type="ECO:0000313" key="2">
    <source>
        <dbReference type="EMBL" id="KFG30521.1"/>
    </source>
</evidence>
<feature type="region of interest" description="Disordered" evidence="1">
    <location>
        <begin position="460"/>
        <end position="508"/>
    </location>
</feature>
<dbReference type="InterPro" id="IPR036412">
    <property type="entry name" value="HAD-like_sf"/>
</dbReference>
<dbReference type="PANTHER" id="PTHR12083">
    <property type="entry name" value="BIFUNCTIONAL POLYNUCLEOTIDE PHOSPHATASE/KINASE"/>
    <property type="match status" value="1"/>
</dbReference>
<dbReference type="GO" id="GO:0006281">
    <property type="term" value="P:DNA repair"/>
    <property type="evidence" value="ECO:0007669"/>
    <property type="project" value="TreeGrafter"/>
</dbReference>
<reference evidence="2 3" key="1">
    <citation type="submission" date="2014-03" db="EMBL/GenBank/DDBJ databases">
        <authorList>
            <person name="Sibley D."/>
            <person name="Venepally P."/>
            <person name="Karamycheva S."/>
            <person name="Hadjithomas M."/>
            <person name="Khan A."/>
            <person name="Brunk B."/>
            <person name="Roos D."/>
            <person name="Caler E."/>
            <person name="Lorenzi H."/>
        </authorList>
    </citation>
    <scope>NUCLEOTIDE SEQUENCE [LARGE SCALE GENOMIC DNA]</scope>
    <source>
        <strain evidence="3">p89</strain>
    </source>
</reference>
<protein>
    <submittedName>
        <fullName evidence="2">Polynucleotide kinase 3 phosphatase</fullName>
        <ecNumber evidence="2">3.1.3.32</ecNumber>
    </submittedName>
</protein>
<feature type="compositionally biased region" description="Basic and acidic residues" evidence="1">
    <location>
        <begin position="326"/>
        <end position="343"/>
    </location>
</feature>
<name>A0A086JEF3_TOXGO</name>
<dbReference type="InterPro" id="IPR006549">
    <property type="entry name" value="HAD-SF_hydro_IIIA"/>
</dbReference>
<comment type="caution">
    <text evidence="2">The sequence shown here is derived from an EMBL/GenBank/DDBJ whole genome shotgun (WGS) entry which is preliminary data.</text>
</comment>
<dbReference type="SUPFAM" id="SSF52540">
    <property type="entry name" value="P-loop containing nucleoside triphosphate hydrolases"/>
    <property type="match status" value="1"/>
</dbReference>
<keyword evidence="2" id="KW-0808">Transferase</keyword>
<evidence type="ECO:0000313" key="3">
    <source>
        <dbReference type="Proteomes" id="UP000028828"/>
    </source>
</evidence>
<dbReference type="InterPro" id="IPR027417">
    <property type="entry name" value="P-loop_NTPase"/>
</dbReference>
<dbReference type="Pfam" id="PF08645">
    <property type="entry name" value="PNK3P"/>
    <property type="match status" value="2"/>
</dbReference>
<dbReference type="GO" id="GO:0046403">
    <property type="term" value="F:polynucleotide 3'-phosphatase activity"/>
    <property type="evidence" value="ECO:0007669"/>
    <property type="project" value="UniProtKB-EC"/>
</dbReference>
<feature type="compositionally biased region" description="Polar residues" evidence="1">
    <location>
        <begin position="55"/>
        <end position="68"/>
    </location>
</feature>
<proteinExistence type="predicted"/>
<keyword evidence="2" id="KW-0378">Hydrolase</keyword>
<gene>
    <name evidence="2" type="ORF">TGP89_208320</name>
</gene>
<dbReference type="GO" id="GO:0003690">
    <property type="term" value="F:double-stranded DNA binding"/>
    <property type="evidence" value="ECO:0007669"/>
    <property type="project" value="TreeGrafter"/>
</dbReference>
<dbReference type="Proteomes" id="UP000028828">
    <property type="component" value="Unassembled WGS sequence"/>
</dbReference>
<dbReference type="OrthoDB" id="19045at2759"/>
<dbReference type="PANTHER" id="PTHR12083:SF9">
    <property type="entry name" value="BIFUNCTIONAL POLYNUCLEOTIDE PHOSPHATASE_KINASE"/>
    <property type="match status" value="1"/>
</dbReference>
<dbReference type="Gene3D" id="3.40.50.1000">
    <property type="entry name" value="HAD superfamily/HAD-like"/>
    <property type="match status" value="1"/>
</dbReference>
<dbReference type="Gene3D" id="3.40.50.300">
    <property type="entry name" value="P-loop containing nucleotide triphosphate hydrolases"/>
    <property type="match status" value="1"/>
</dbReference>
<evidence type="ECO:0000256" key="1">
    <source>
        <dbReference type="SAM" id="MobiDB-lite"/>
    </source>
</evidence>
<organism evidence="2 3">
    <name type="scientific">Toxoplasma gondii p89</name>
    <dbReference type="NCBI Taxonomy" id="943119"/>
    <lineage>
        <taxon>Eukaryota</taxon>
        <taxon>Sar</taxon>
        <taxon>Alveolata</taxon>
        <taxon>Apicomplexa</taxon>
        <taxon>Conoidasida</taxon>
        <taxon>Coccidia</taxon>
        <taxon>Eucoccidiorida</taxon>
        <taxon>Eimeriorina</taxon>
        <taxon>Sarcocystidae</taxon>
        <taxon>Toxoplasma</taxon>
    </lineage>
</organism>
<dbReference type="GO" id="GO:0046404">
    <property type="term" value="F:ATP-dependent polydeoxyribonucleotide 5'-hydroxyl-kinase activity"/>
    <property type="evidence" value="ECO:0007669"/>
    <property type="project" value="TreeGrafter"/>
</dbReference>
<dbReference type="EC" id="3.1.3.32" evidence="2"/>
<dbReference type="AlphaFoldDB" id="A0A086JEF3"/>
<dbReference type="Pfam" id="PF13671">
    <property type="entry name" value="AAA_33"/>
    <property type="match status" value="1"/>
</dbReference>